<dbReference type="GO" id="GO:0005737">
    <property type="term" value="C:cytoplasm"/>
    <property type="evidence" value="ECO:0007669"/>
    <property type="project" value="UniProtKB-SubCell"/>
</dbReference>
<evidence type="ECO:0000313" key="11">
    <source>
        <dbReference type="EMBL" id="OLQ75209.1"/>
    </source>
</evidence>
<dbReference type="NCBIfam" id="NF003437">
    <property type="entry name" value="PRK04965.1"/>
    <property type="match status" value="1"/>
</dbReference>
<name>A0A1Q9GKZ3_9GAMM</name>
<evidence type="ECO:0000256" key="7">
    <source>
        <dbReference type="ARBA" id="ARBA00023002"/>
    </source>
</evidence>
<dbReference type="OrthoDB" id="9808980at2"/>
<comment type="similarity">
    <text evidence="3">Belongs to the FAD-dependent oxidoreductase family.</text>
</comment>
<dbReference type="InterPro" id="IPR036188">
    <property type="entry name" value="FAD/NAD-bd_sf"/>
</dbReference>
<keyword evidence="6" id="KW-0274">FAD</keyword>
<dbReference type="Pfam" id="PF07992">
    <property type="entry name" value="Pyr_redox_2"/>
    <property type="match status" value="1"/>
</dbReference>
<keyword evidence="5" id="KW-0285">Flavoprotein</keyword>
<dbReference type="InterPro" id="IPR050260">
    <property type="entry name" value="FAD-bd_OxRdtase"/>
</dbReference>
<dbReference type="GO" id="GO:0016491">
    <property type="term" value="F:oxidoreductase activity"/>
    <property type="evidence" value="ECO:0007669"/>
    <property type="project" value="UniProtKB-KW"/>
</dbReference>
<feature type="domain" description="FAD/NAD(P)-binding" evidence="9">
    <location>
        <begin position="4"/>
        <end position="280"/>
    </location>
</feature>
<comment type="caution">
    <text evidence="11">The sequence shown here is derived from an EMBL/GenBank/DDBJ whole genome shotgun (WGS) entry which is preliminary data.</text>
</comment>
<dbReference type="AlphaFoldDB" id="A0A1Q9GKZ3"/>
<sequence length="381" mass="40917">MDKHIVVIGSGFAAYQLVKSLRKLDAETPVTVITAESGDDYSKPELSHVFSRSQNASDLIKQSAKDFASTHSIELLAYTRVQSIDTEAKTVQLSDKKVSYSELVLATGASSFVPPFDGNATDEIVTLNSLGEYASHQDRIATAKSVLILGAGLIGTEIAMDLAEAGKQVTICDRARSIMPTLLPAFLGAELFQTMTQKGIDVKLSAAVTGVNRHHQQLLVQVDDNNIVEADVVIAAMGLKPNTVLAEQANITVNQGIVIDEFLKTSADSVYALGDCAELGGKIRAFLQPTMLSAMALAKTLSSNPTPVKLPASLVKAKTPWFPLNLSGQTARSDVSWEITRDSDGYIAKAFEKGTEKLVGFIVSHEQQKAAFPLLRQLPVE</sequence>
<dbReference type="InterPro" id="IPR023753">
    <property type="entry name" value="FAD/NAD-binding_dom"/>
</dbReference>
<keyword evidence="4" id="KW-0963">Cytoplasm</keyword>
<dbReference type="PRINTS" id="PR00368">
    <property type="entry name" value="FADPNR"/>
</dbReference>
<evidence type="ECO:0000259" key="9">
    <source>
        <dbReference type="Pfam" id="PF07992"/>
    </source>
</evidence>
<evidence type="ECO:0000259" key="10">
    <source>
        <dbReference type="Pfam" id="PF18113"/>
    </source>
</evidence>
<reference evidence="11 12" key="1">
    <citation type="submission" date="2016-09" db="EMBL/GenBank/DDBJ databases">
        <title>Photobacterium proteolyticum sp. nov. a protease producing bacterium isolated from ocean sediments of Laizhou Bay.</title>
        <authorList>
            <person name="Li Y."/>
        </authorList>
    </citation>
    <scope>NUCLEOTIDE SEQUENCE [LARGE SCALE GENOMIC DNA]</scope>
    <source>
        <strain evidence="11 12">13-12</strain>
    </source>
</reference>
<evidence type="ECO:0000256" key="8">
    <source>
        <dbReference type="ARBA" id="ARBA00023027"/>
    </source>
</evidence>
<dbReference type="InterPro" id="IPR041364">
    <property type="entry name" value="Rbx-bd"/>
</dbReference>
<dbReference type="SUPFAM" id="SSF51905">
    <property type="entry name" value="FAD/NAD(P)-binding domain"/>
    <property type="match status" value="1"/>
</dbReference>
<proteinExistence type="inferred from homology"/>
<comment type="cofactor">
    <cofactor evidence="1">
        <name>FAD</name>
        <dbReference type="ChEBI" id="CHEBI:57692"/>
    </cofactor>
</comment>
<feature type="domain" description="Rubredoxin binding" evidence="10">
    <location>
        <begin position="307"/>
        <end position="378"/>
    </location>
</feature>
<gene>
    <name evidence="11" type="ORF">BIT28_09740</name>
</gene>
<keyword evidence="7" id="KW-0560">Oxidoreductase</keyword>
<comment type="subcellular location">
    <subcellularLocation>
        <location evidence="2">Cytoplasm</location>
    </subcellularLocation>
</comment>
<organism evidence="11 12">
    <name type="scientific">Photobacterium proteolyticum</name>
    <dbReference type="NCBI Taxonomy" id="1903952"/>
    <lineage>
        <taxon>Bacteria</taxon>
        <taxon>Pseudomonadati</taxon>
        <taxon>Pseudomonadota</taxon>
        <taxon>Gammaproteobacteria</taxon>
        <taxon>Vibrionales</taxon>
        <taxon>Vibrionaceae</taxon>
        <taxon>Photobacterium</taxon>
    </lineage>
</organism>
<keyword evidence="8" id="KW-0520">NAD</keyword>
<dbReference type="PANTHER" id="PTHR43429:SF3">
    <property type="entry name" value="NITRITE REDUCTASE [NAD(P)H]"/>
    <property type="match status" value="1"/>
</dbReference>
<evidence type="ECO:0000256" key="5">
    <source>
        <dbReference type="ARBA" id="ARBA00022630"/>
    </source>
</evidence>
<dbReference type="Pfam" id="PF18113">
    <property type="entry name" value="Rbx_binding"/>
    <property type="match status" value="1"/>
</dbReference>
<evidence type="ECO:0000256" key="1">
    <source>
        <dbReference type="ARBA" id="ARBA00001974"/>
    </source>
</evidence>
<evidence type="ECO:0000313" key="12">
    <source>
        <dbReference type="Proteomes" id="UP000186905"/>
    </source>
</evidence>
<protein>
    <submittedName>
        <fullName evidence="11">NADH:flavorubredoxin oxidoreductase</fullName>
    </submittedName>
</protein>
<accession>A0A1Q9GKZ3</accession>
<dbReference type="STRING" id="1903952.BIT28_09740"/>
<dbReference type="PRINTS" id="PR00411">
    <property type="entry name" value="PNDRDTASEI"/>
</dbReference>
<dbReference type="RefSeq" id="WP_075764746.1">
    <property type="nucleotide sequence ID" value="NZ_MJIL01000076.1"/>
</dbReference>
<dbReference type="Proteomes" id="UP000186905">
    <property type="component" value="Unassembled WGS sequence"/>
</dbReference>
<evidence type="ECO:0000256" key="2">
    <source>
        <dbReference type="ARBA" id="ARBA00004496"/>
    </source>
</evidence>
<evidence type="ECO:0000256" key="3">
    <source>
        <dbReference type="ARBA" id="ARBA00006442"/>
    </source>
</evidence>
<dbReference type="Gene3D" id="3.50.50.60">
    <property type="entry name" value="FAD/NAD(P)-binding domain"/>
    <property type="match status" value="2"/>
</dbReference>
<evidence type="ECO:0000256" key="4">
    <source>
        <dbReference type="ARBA" id="ARBA00022490"/>
    </source>
</evidence>
<keyword evidence="12" id="KW-1185">Reference proteome</keyword>
<evidence type="ECO:0000256" key="6">
    <source>
        <dbReference type="ARBA" id="ARBA00022827"/>
    </source>
</evidence>
<dbReference type="EMBL" id="MJIL01000076">
    <property type="protein sequence ID" value="OLQ75209.1"/>
    <property type="molecule type" value="Genomic_DNA"/>
</dbReference>
<dbReference type="PANTHER" id="PTHR43429">
    <property type="entry name" value="PYRIDINE NUCLEOTIDE-DISULFIDE OXIDOREDUCTASE DOMAIN-CONTAINING"/>
    <property type="match status" value="1"/>
</dbReference>